<keyword evidence="7" id="KW-0472">Membrane</keyword>
<dbReference type="EMBL" id="JABSTR010000005">
    <property type="protein sequence ID" value="KAH9369910.1"/>
    <property type="molecule type" value="Genomic_DNA"/>
</dbReference>
<dbReference type="GO" id="GO:0016020">
    <property type="term" value="C:membrane"/>
    <property type="evidence" value="ECO:0007669"/>
    <property type="project" value="UniProtKB-SubCell"/>
</dbReference>
<name>A0A9J6FUR2_HAELO</name>
<reference evidence="11 12" key="1">
    <citation type="journal article" date="2020" name="Cell">
        <title>Large-Scale Comparative Analyses of Tick Genomes Elucidate Their Genetic Diversity and Vector Capacities.</title>
        <authorList>
            <consortium name="Tick Genome and Microbiome Consortium (TIGMIC)"/>
            <person name="Jia N."/>
            <person name="Wang J."/>
            <person name="Shi W."/>
            <person name="Du L."/>
            <person name="Sun Y."/>
            <person name="Zhan W."/>
            <person name="Jiang J.F."/>
            <person name="Wang Q."/>
            <person name="Zhang B."/>
            <person name="Ji P."/>
            <person name="Bell-Sakyi L."/>
            <person name="Cui X.M."/>
            <person name="Yuan T.T."/>
            <person name="Jiang B.G."/>
            <person name="Yang W.F."/>
            <person name="Lam T.T."/>
            <person name="Chang Q.C."/>
            <person name="Ding S.J."/>
            <person name="Wang X.J."/>
            <person name="Zhu J.G."/>
            <person name="Ruan X.D."/>
            <person name="Zhao L."/>
            <person name="Wei J.T."/>
            <person name="Ye R.Z."/>
            <person name="Que T.C."/>
            <person name="Du C.H."/>
            <person name="Zhou Y.H."/>
            <person name="Cheng J.X."/>
            <person name="Dai P.F."/>
            <person name="Guo W.B."/>
            <person name="Han X.H."/>
            <person name="Huang E.J."/>
            <person name="Li L.F."/>
            <person name="Wei W."/>
            <person name="Gao Y.C."/>
            <person name="Liu J.Z."/>
            <person name="Shao H.Z."/>
            <person name="Wang X."/>
            <person name="Wang C.C."/>
            <person name="Yang T.C."/>
            <person name="Huo Q.B."/>
            <person name="Li W."/>
            <person name="Chen H.Y."/>
            <person name="Chen S.E."/>
            <person name="Zhou L.G."/>
            <person name="Ni X.B."/>
            <person name="Tian J.H."/>
            <person name="Sheng Y."/>
            <person name="Liu T."/>
            <person name="Pan Y.S."/>
            <person name="Xia L.Y."/>
            <person name="Li J."/>
            <person name="Zhao F."/>
            <person name="Cao W.C."/>
        </authorList>
    </citation>
    <scope>NUCLEOTIDE SEQUENCE [LARGE SCALE GENOMIC DNA]</scope>
    <source>
        <strain evidence="11">HaeL-2018</strain>
    </source>
</reference>
<evidence type="ECO:0000256" key="6">
    <source>
        <dbReference type="ARBA" id="ARBA00022989"/>
    </source>
</evidence>
<dbReference type="Pfam" id="PF01105">
    <property type="entry name" value="EMP24_GP25L"/>
    <property type="match status" value="1"/>
</dbReference>
<evidence type="ECO:0000256" key="7">
    <source>
        <dbReference type="ARBA" id="ARBA00023136"/>
    </source>
</evidence>
<dbReference type="GO" id="GO:0012505">
    <property type="term" value="C:endomembrane system"/>
    <property type="evidence" value="ECO:0007669"/>
    <property type="project" value="UniProtKB-SubCell"/>
</dbReference>
<dbReference type="AlphaFoldDB" id="A0A9J6FUR2"/>
<organism evidence="11 12">
    <name type="scientific">Haemaphysalis longicornis</name>
    <name type="common">Bush tick</name>
    <dbReference type="NCBI Taxonomy" id="44386"/>
    <lineage>
        <taxon>Eukaryota</taxon>
        <taxon>Metazoa</taxon>
        <taxon>Ecdysozoa</taxon>
        <taxon>Arthropoda</taxon>
        <taxon>Chelicerata</taxon>
        <taxon>Arachnida</taxon>
        <taxon>Acari</taxon>
        <taxon>Parasitiformes</taxon>
        <taxon>Ixodida</taxon>
        <taxon>Ixodoidea</taxon>
        <taxon>Ixodidae</taxon>
        <taxon>Haemaphysalinae</taxon>
        <taxon>Haemaphysalis</taxon>
    </lineage>
</organism>
<dbReference type="InterPro" id="IPR036598">
    <property type="entry name" value="GOLD_dom_sf"/>
</dbReference>
<sequence>MTLKGSNDETLYQASKKQFGMVTLTPIATGTYTACFSNEFSVVSGKRVYMSFQVGEKPPQPHDEKDAATHGVESSLVKLRDTLDAIVDQQTLHRLREVQGRKVAELLNAHVLF</sequence>
<comment type="caution">
    <text evidence="11">The sequence shown here is derived from an EMBL/GenBank/DDBJ whole genome shotgun (WGS) entry which is preliminary data.</text>
</comment>
<keyword evidence="3" id="KW-0217">Developmental protein</keyword>
<accession>A0A9J6FUR2</accession>
<evidence type="ECO:0000313" key="12">
    <source>
        <dbReference type="Proteomes" id="UP000821853"/>
    </source>
</evidence>
<keyword evidence="4 9" id="KW-0812">Transmembrane</keyword>
<evidence type="ECO:0000256" key="8">
    <source>
        <dbReference type="ARBA" id="ARBA00037847"/>
    </source>
</evidence>
<dbReference type="SUPFAM" id="SSF101576">
    <property type="entry name" value="Supernatant protein factor (SPF), C-terminal domain"/>
    <property type="match status" value="1"/>
</dbReference>
<gene>
    <name evidence="11" type="ORF">HPB48_013915</name>
</gene>
<evidence type="ECO:0000313" key="11">
    <source>
        <dbReference type="EMBL" id="KAH9369910.1"/>
    </source>
</evidence>
<keyword evidence="6" id="KW-1133">Transmembrane helix</keyword>
<proteinExistence type="inferred from homology"/>
<evidence type="ECO:0000256" key="5">
    <source>
        <dbReference type="ARBA" id="ARBA00022729"/>
    </source>
</evidence>
<dbReference type="InterPro" id="IPR009038">
    <property type="entry name" value="GOLD_dom"/>
</dbReference>
<dbReference type="PROSITE" id="PS50866">
    <property type="entry name" value="GOLD"/>
    <property type="match status" value="1"/>
</dbReference>
<evidence type="ECO:0000256" key="3">
    <source>
        <dbReference type="ARBA" id="ARBA00022473"/>
    </source>
</evidence>
<keyword evidence="5" id="KW-0732">Signal</keyword>
<dbReference type="PANTHER" id="PTHR22811">
    <property type="entry name" value="TRANSMEMBRANE EMP24 DOMAIN-CONTAINING PROTEIN"/>
    <property type="match status" value="1"/>
</dbReference>
<evidence type="ECO:0000256" key="9">
    <source>
        <dbReference type="RuleBase" id="RU003827"/>
    </source>
</evidence>
<dbReference type="OrthoDB" id="62956at2759"/>
<dbReference type="Proteomes" id="UP000821853">
    <property type="component" value="Chromosome 3"/>
</dbReference>
<dbReference type="InterPro" id="IPR015720">
    <property type="entry name" value="Emp24-like"/>
</dbReference>
<evidence type="ECO:0000256" key="2">
    <source>
        <dbReference type="ARBA" id="ARBA00007104"/>
    </source>
</evidence>
<comment type="subcellular location">
    <subcellularLocation>
        <location evidence="8">Endomembrane system</location>
        <topology evidence="8">Single-pass membrane protein</topology>
    </subcellularLocation>
    <subcellularLocation>
        <location evidence="1 9">Membrane</location>
        <topology evidence="1 9">Single-pass type I membrane protein</topology>
    </subcellularLocation>
</comment>
<dbReference type="SMART" id="SM01190">
    <property type="entry name" value="EMP24_GP25L"/>
    <property type="match status" value="1"/>
</dbReference>
<evidence type="ECO:0000256" key="1">
    <source>
        <dbReference type="ARBA" id="ARBA00004479"/>
    </source>
</evidence>
<dbReference type="VEuPathDB" id="VectorBase:HLOH_043581"/>
<evidence type="ECO:0000256" key="4">
    <source>
        <dbReference type="ARBA" id="ARBA00022692"/>
    </source>
</evidence>
<evidence type="ECO:0000259" key="10">
    <source>
        <dbReference type="PROSITE" id="PS50866"/>
    </source>
</evidence>
<comment type="similarity">
    <text evidence="2 9">Belongs to the EMP24/GP25L family.</text>
</comment>
<protein>
    <recommendedName>
        <fullName evidence="10">GOLD domain-containing protein</fullName>
    </recommendedName>
</protein>
<keyword evidence="12" id="KW-1185">Reference proteome</keyword>
<feature type="domain" description="GOLD" evidence="10">
    <location>
        <begin position="1"/>
        <end position="54"/>
    </location>
</feature>